<name>A0A2P7S3L0_9HYPH</name>
<evidence type="ECO:0000313" key="5">
    <source>
        <dbReference type="Proteomes" id="UP000241229"/>
    </source>
</evidence>
<reference evidence="4 5" key="1">
    <citation type="submission" date="2018-03" db="EMBL/GenBank/DDBJ databases">
        <title>The draft genome of Mesorhizobium sp. 6GN-30.</title>
        <authorList>
            <person name="Liu L."/>
            <person name="Li L."/>
            <person name="Wang T."/>
            <person name="Zhang X."/>
            <person name="Liang L."/>
        </authorList>
    </citation>
    <scope>NUCLEOTIDE SEQUENCE [LARGE SCALE GENOMIC DNA]</scope>
    <source>
        <strain evidence="4 5">6GN30</strain>
    </source>
</reference>
<keyword evidence="3" id="KW-0574">Periplasm</keyword>
<protein>
    <submittedName>
        <fullName evidence="4">ABC transporter substrate-binding protein</fullName>
    </submittedName>
</protein>
<accession>A0A2P7S3L0</accession>
<proteinExistence type="inferred from homology"/>
<dbReference type="AlphaFoldDB" id="A0A2P7S3L0"/>
<comment type="caution">
    <text evidence="4">The sequence shown here is derived from an EMBL/GenBank/DDBJ whole genome shotgun (WGS) entry which is preliminary data.</text>
</comment>
<dbReference type="PANTHER" id="PTHR43649">
    <property type="entry name" value="ARABINOSE-BINDING PROTEIN-RELATED"/>
    <property type="match status" value="1"/>
</dbReference>
<organism evidence="4 5">
    <name type="scientific">Kumtagia ephedrae</name>
    <dbReference type="NCBI Taxonomy" id="2116701"/>
    <lineage>
        <taxon>Bacteria</taxon>
        <taxon>Pseudomonadati</taxon>
        <taxon>Pseudomonadota</taxon>
        <taxon>Alphaproteobacteria</taxon>
        <taxon>Hyphomicrobiales</taxon>
        <taxon>Phyllobacteriaceae</taxon>
        <taxon>Kumtagia</taxon>
    </lineage>
</organism>
<evidence type="ECO:0000256" key="3">
    <source>
        <dbReference type="ARBA" id="ARBA00022764"/>
    </source>
</evidence>
<dbReference type="GO" id="GO:0042597">
    <property type="term" value="C:periplasmic space"/>
    <property type="evidence" value="ECO:0007669"/>
    <property type="project" value="UniProtKB-SubCell"/>
</dbReference>
<evidence type="ECO:0000256" key="2">
    <source>
        <dbReference type="ARBA" id="ARBA00008520"/>
    </source>
</evidence>
<sequence>MTILKGMTWSHPRGYDPMVACSALWKDRTGFAVEWDKRSLQDFESFPVEELARAYDLIVIDHPHVGQITAEGCLAPLDVAGREAERDALAQGSVGRSYPSYMWQGRQWAFPIDAAAQVQAWRPDALAAAPASWAEALDLARQGRVLLPLRPPHTLMCFFTLAANLGRPCAATGPGDLIGSDGGERVFELLREMAALVDPACFDMDPIVVSEQMAEPGSKIICAPLIYGYVSYAMDGFRPNRLAFADIPVAGGEGPVGSALGGTGIAVSSFSTARDAAIDFAYWVASGEVQRGLYAASGGQPGHAAGWEDEAVNAATGGFYKDTRATLEGAWVRPRHDGYMGFQQAASDRINARLKDRHAAGAVVDDLNRLFRESFAKG</sequence>
<dbReference type="EMBL" id="PXYK01000019">
    <property type="protein sequence ID" value="PSJ57052.1"/>
    <property type="molecule type" value="Genomic_DNA"/>
</dbReference>
<dbReference type="SUPFAM" id="SSF53850">
    <property type="entry name" value="Periplasmic binding protein-like II"/>
    <property type="match status" value="1"/>
</dbReference>
<gene>
    <name evidence="4" type="ORF">C7I84_19470</name>
</gene>
<keyword evidence="5" id="KW-1185">Reference proteome</keyword>
<dbReference type="InterPro" id="IPR050490">
    <property type="entry name" value="Bact_solute-bd_prot1"/>
</dbReference>
<comment type="subcellular location">
    <subcellularLocation>
        <location evidence="1">Periplasm</location>
    </subcellularLocation>
</comment>
<dbReference type="RefSeq" id="WP_106773879.1">
    <property type="nucleotide sequence ID" value="NZ_PXYK01000019.1"/>
</dbReference>
<dbReference type="InterPro" id="IPR006059">
    <property type="entry name" value="SBP"/>
</dbReference>
<dbReference type="Pfam" id="PF13416">
    <property type="entry name" value="SBP_bac_8"/>
    <property type="match status" value="1"/>
</dbReference>
<dbReference type="Gene3D" id="3.40.190.10">
    <property type="entry name" value="Periplasmic binding protein-like II"/>
    <property type="match status" value="2"/>
</dbReference>
<evidence type="ECO:0000313" key="4">
    <source>
        <dbReference type="EMBL" id="PSJ57052.1"/>
    </source>
</evidence>
<dbReference type="Proteomes" id="UP000241229">
    <property type="component" value="Unassembled WGS sequence"/>
</dbReference>
<evidence type="ECO:0000256" key="1">
    <source>
        <dbReference type="ARBA" id="ARBA00004418"/>
    </source>
</evidence>
<dbReference type="OrthoDB" id="9811622at2"/>
<comment type="similarity">
    <text evidence="2">Belongs to the bacterial solute-binding protein 1 family.</text>
</comment>